<gene>
    <name evidence="1" type="ORF">K1W69_17845</name>
</gene>
<accession>A0AAE2ZLI6</accession>
<evidence type="ECO:0000313" key="2">
    <source>
        <dbReference type="Proteomes" id="UP001196509"/>
    </source>
</evidence>
<name>A0AAE2ZLI6_9HYPH</name>
<dbReference type="AlphaFoldDB" id="A0AAE2ZLI6"/>
<dbReference type="InterPro" id="IPR009061">
    <property type="entry name" value="DNA-bd_dom_put_sf"/>
</dbReference>
<comment type="caution">
    <text evidence="1">The sequence shown here is derived from an EMBL/GenBank/DDBJ whole genome shotgun (WGS) entry which is preliminary data.</text>
</comment>
<reference evidence="1" key="1">
    <citation type="submission" date="2021-08" db="EMBL/GenBank/DDBJ databases">
        <title>Hoeflea bacterium WL0058 sp. nov., isolated from the sediment.</title>
        <authorList>
            <person name="Wang L."/>
            <person name="Zhang D."/>
        </authorList>
    </citation>
    <scope>NUCLEOTIDE SEQUENCE</scope>
    <source>
        <strain evidence="1">WL0058</strain>
    </source>
</reference>
<keyword evidence="2" id="KW-1185">Reference proteome</keyword>
<sequence>MDIDFYKHRFTRAQLIEITGVPKLTLQNWLHRNTISVTPKQKGGTGNRRLFSAFDVVKISTALYLTNLLVSPSLANQIVSDDRFEQWVGFSLSHSEDEPSKYYFAILYWNNDQLVVDFIANEDQLAFFRSLNEVVSESMKV</sequence>
<proteinExistence type="predicted"/>
<dbReference type="Proteomes" id="UP001196509">
    <property type="component" value="Unassembled WGS sequence"/>
</dbReference>
<protein>
    <submittedName>
        <fullName evidence="1">Uncharacterized protein</fullName>
    </submittedName>
</protein>
<organism evidence="1 2">
    <name type="scientific">Flavimaribacter sediminis</name>
    <dbReference type="NCBI Taxonomy" id="2865987"/>
    <lineage>
        <taxon>Bacteria</taxon>
        <taxon>Pseudomonadati</taxon>
        <taxon>Pseudomonadota</taxon>
        <taxon>Alphaproteobacteria</taxon>
        <taxon>Hyphomicrobiales</taxon>
        <taxon>Rhizobiaceae</taxon>
        <taxon>Flavimaribacter</taxon>
    </lineage>
</organism>
<dbReference type="EMBL" id="JAICBX010000003">
    <property type="protein sequence ID" value="MBW8639064.1"/>
    <property type="molecule type" value="Genomic_DNA"/>
</dbReference>
<evidence type="ECO:0000313" key="1">
    <source>
        <dbReference type="EMBL" id="MBW8639064.1"/>
    </source>
</evidence>
<dbReference type="RefSeq" id="WP_220229776.1">
    <property type="nucleotide sequence ID" value="NZ_JAICBX010000003.1"/>
</dbReference>
<dbReference type="SUPFAM" id="SSF46955">
    <property type="entry name" value="Putative DNA-binding domain"/>
    <property type="match status" value="1"/>
</dbReference>